<feature type="transmembrane region" description="Helical" evidence="1">
    <location>
        <begin position="35"/>
        <end position="56"/>
    </location>
</feature>
<dbReference type="EMBL" id="CP016808">
    <property type="protein sequence ID" value="ANY69134.1"/>
    <property type="molecule type" value="Genomic_DNA"/>
</dbReference>
<reference evidence="3" key="1">
    <citation type="submission" date="2016-08" db="EMBL/GenBank/DDBJ databases">
        <title>Complete Genome Seqeunce of Paenibacillus sp. BIHB 4019 from tea rhizoplane.</title>
        <authorList>
            <person name="Thakur R."/>
            <person name="Swarnkar M.K."/>
            <person name="Gulati A."/>
        </authorList>
    </citation>
    <scope>NUCLEOTIDE SEQUENCE [LARGE SCALE GENOMIC DNA]</scope>
    <source>
        <strain evidence="3">BIHB4019</strain>
    </source>
</reference>
<dbReference type="RefSeq" id="WP_172455605.1">
    <property type="nucleotide sequence ID" value="NZ_CP016808.1"/>
</dbReference>
<accession>A0A1B2DN47</accession>
<evidence type="ECO:0000313" key="3">
    <source>
        <dbReference type="EMBL" id="ANY69134.1"/>
    </source>
</evidence>
<feature type="domain" description="LysM" evidence="2">
    <location>
        <begin position="73"/>
        <end position="123"/>
    </location>
</feature>
<dbReference type="InterPro" id="IPR036779">
    <property type="entry name" value="LysM_dom_sf"/>
</dbReference>
<dbReference type="InterPro" id="IPR018392">
    <property type="entry name" value="LysM"/>
</dbReference>
<dbReference type="SMART" id="SM00257">
    <property type="entry name" value="LysM"/>
    <property type="match status" value="1"/>
</dbReference>
<dbReference type="Gene3D" id="3.10.350.10">
    <property type="entry name" value="LysM domain"/>
    <property type="match status" value="1"/>
</dbReference>
<dbReference type="Pfam" id="PF01476">
    <property type="entry name" value="LysM"/>
    <property type="match status" value="1"/>
</dbReference>
<keyword evidence="1" id="KW-0472">Membrane</keyword>
<gene>
    <name evidence="3" type="ORF">BBD42_23615</name>
</gene>
<proteinExistence type="predicted"/>
<dbReference type="CDD" id="cd00118">
    <property type="entry name" value="LysM"/>
    <property type="match status" value="1"/>
</dbReference>
<name>A0A1B2DN47_9BACL</name>
<protein>
    <recommendedName>
        <fullName evidence="2">LysM domain-containing protein</fullName>
    </recommendedName>
</protein>
<evidence type="ECO:0000256" key="1">
    <source>
        <dbReference type="SAM" id="Phobius"/>
    </source>
</evidence>
<dbReference type="AlphaFoldDB" id="A0A1B2DN47"/>
<dbReference type="SUPFAM" id="SSF54106">
    <property type="entry name" value="LysM domain"/>
    <property type="match status" value="1"/>
</dbReference>
<sequence>MIIYPESYQSIFSEKAPVKAAKMKWQISMAGFSSYALKLAVCLALFIVLFSGFLLVRTEASVNHVAPAAAGEQTVVVAQGDTLWELARKYSDSSDDIRWSVYQIRERNQLSSPDIWPGQKLVIPSP</sequence>
<keyword evidence="1" id="KW-1133">Transmembrane helix</keyword>
<evidence type="ECO:0000259" key="2">
    <source>
        <dbReference type="PROSITE" id="PS51782"/>
    </source>
</evidence>
<organism evidence="3">
    <name type="scientific">Paenibacillus sp. BIHB 4019</name>
    <dbReference type="NCBI Taxonomy" id="1870819"/>
    <lineage>
        <taxon>Bacteria</taxon>
        <taxon>Bacillati</taxon>
        <taxon>Bacillota</taxon>
        <taxon>Bacilli</taxon>
        <taxon>Bacillales</taxon>
        <taxon>Paenibacillaceae</taxon>
        <taxon>Paenibacillus</taxon>
    </lineage>
</organism>
<keyword evidence="1" id="KW-0812">Transmembrane</keyword>
<dbReference type="PROSITE" id="PS51782">
    <property type="entry name" value="LYSM"/>
    <property type="match status" value="1"/>
</dbReference>